<proteinExistence type="predicted"/>
<dbReference type="EMBL" id="CP114203">
    <property type="protein sequence ID" value="WAU05498.1"/>
    <property type="molecule type" value="Genomic_DNA"/>
</dbReference>
<keyword evidence="2 5" id="KW-0547">Nucleotide-binding</keyword>
<dbReference type="InterPro" id="IPR013815">
    <property type="entry name" value="ATP_grasp_subdomain_1"/>
</dbReference>
<dbReference type="PANTHER" id="PTHR43585:SF2">
    <property type="entry name" value="ATP-GRASP ENZYME FSQD"/>
    <property type="match status" value="1"/>
</dbReference>
<name>A0ABY7J2X1_STRNI</name>
<evidence type="ECO:0000313" key="7">
    <source>
        <dbReference type="EMBL" id="WAU05498.1"/>
    </source>
</evidence>
<evidence type="ECO:0000313" key="8">
    <source>
        <dbReference type="Proteomes" id="UP001210169"/>
    </source>
</evidence>
<keyword evidence="3" id="KW-0658">Purine biosynthesis</keyword>
<dbReference type="PROSITE" id="PS50975">
    <property type="entry name" value="ATP_GRASP"/>
    <property type="match status" value="1"/>
</dbReference>
<sequence>MRYLVLNRTPLTGRPFPDWLGADHEVVLLTDAAAVSAEPDVRSAQLGGYAHVEVIDDFHFNPLVESRALALHRKGGFDRVIALSEFDILRAARLRELFGVPGQDVASATAFRDKLVMKRILAKAGIPLAPFAPVANLQDLLGFIEQQGFPVVVKPRRGGGSMDVHVLHDPQDVESLLAAHRDLGTDDGAQLLAEKYIEHELVHVDGIVTAGETRLMWPSTQGDSTCLDIKQGQALHSCLLDADDPLLDPVRELTGRALAALPVPDTFMFHAEVFLDADRRLVFNEVASRMGGGMIEHVLQLGFGITLPEVYVRSLGGNAPAAVPAVPERIAGLSLFPPRAGTLVAIPDTCPVPGIDTYTRHAAPGTVLEPARLSVEKIGSVLATGRTRGEVEMALAEALAWFERSTVIRPGTDGTGAGSAS</sequence>
<protein>
    <submittedName>
        <fullName evidence="7">ATP-grasp domain-containing protein</fullName>
    </submittedName>
</protein>
<evidence type="ECO:0000256" key="3">
    <source>
        <dbReference type="ARBA" id="ARBA00022755"/>
    </source>
</evidence>
<dbReference type="Gene3D" id="3.30.470.20">
    <property type="entry name" value="ATP-grasp fold, B domain"/>
    <property type="match status" value="1"/>
</dbReference>
<dbReference type="PANTHER" id="PTHR43585">
    <property type="entry name" value="FUMIPYRROLE BIOSYNTHESIS PROTEIN C"/>
    <property type="match status" value="1"/>
</dbReference>
<evidence type="ECO:0000256" key="5">
    <source>
        <dbReference type="PROSITE-ProRule" id="PRU00409"/>
    </source>
</evidence>
<dbReference type="Gene3D" id="3.40.50.20">
    <property type="match status" value="1"/>
</dbReference>
<gene>
    <name evidence="7" type="ORF">STRNI_003876</name>
</gene>
<evidence type="ECO:0000259" key="6">
    <source>
        <dbReference type="PROSITE" id="PS50975"/>
    </source>
</evidence>
<evidence type="ECO:0000256" key="4">
    <source>
        <dbReference type="ARBA" id="ARBA00022840"/>
    </source>
</evidence>
<dbReference type="Pfam" id="PF18603">
    <property type="entry name" value="LAL_C2"/>
    <property type="match status" value="1"/>
</dbReference>
<reference evidence="7 8" key="1">
    <citation type="submission" date="2022-12" db="EMBL/GenBank/DDBJ databases">
        <authorList>
            <person name="Ruckert C."/>
            <person name="Busche T."/>
            <person name="Kalinowski J."/>
            <person name="Wittmann C."/>
        </authorList>
    </citation>
    <scope>NUCLEOTIDE SEQUENCE [LARGE SCALE GENOMIC DNA]</scope>
    <source>
        <strain evidence="7 8">DSM 40276</strain>
    </source>
</reference>
<dbReference type="InterPro" id="IPR052032">
    <property type="entry name" value="ATP-dep_AA_Ligase"/>
</dbReference>
<dbReference type="InterPro" id="IPR040570">
    <property type="entry name" value="LAL_C2"/>
</dbReference>
<dbReference type="GeneID" id="301333045"/>
<keyword evidence="4 5" id="KW-0067">ATP-binding</keyword>
<organism evidence="7 8">
    <name type="scientific">Streptomyces nigrescens</name>
    <dbReference type="NCBI Taxonomy" id="1920"/>
    <lineage>
        <taxon>Bacteria</taxon>
        <taxon>Bacillati</taxon>
        <taxon>Actinomycetota</taxon>
        <taxon>Actinomycetes</taxon>
        <taxon>Kitasatosporales</taxon>
        <taxon>Streptomycetaceae</taxon>
        <taxon>Streptomyces</taxon>
    </lineage>
</organism>
<dbReference type="SUPFAM" id="SSF56059">
    <property type="entry name" value="Glutathione synthetase ATP-binding domain-like"/>
    <property type="match status" value="1"/>
</dbReference>
<dbReference type="InterPro" id="IPR003135">
    <property type="entry name" value="ATP-grasp_carboxylate-amine"/>
</dbReference>
<evidence type="ECO:0000256" key="2">
    <source>
        <dbReference type="ARBA" id="ARBA00022741"/>
    </source>
</evidence>
<keyword evidence="1" id="KW-0436">Ligase</keyword>
<dbReference type="InterPro" id="IPR011761">
    <property type="entry name" value="ATP-grasp"/>
</dbReference>
<feature type="domain" description="ATP-grasp" evidence="6">
    <location>
        <begin position="118"/>
        <end position="316"/>
    </location>
</feature>
<dbReference type="RefSeq" id="WP_277411671.1">
    <property type="nucleotide sequence ID" value="NZ_CP114203.1"/>
</dbReference>
<evidence type="ECO:0000256" key="1">
    <source>
        <dbReference type="ARBA" id="ARBA00022598"/>
    </source>
</evidence>
<dbReference type="Pfam" id="PF02222">
    <property type="entry name" value="ATP-grasp"/>
    <property type="match status" value="1"/>
</dbReference>
<dbReference type="Proteomes" id="UP001210169">
    <property type="component" value="Chromosome"/>
</dbReference>
<keyword evidence="8" id="KW-1185">Reference proteome</keyword>
<dbReference type="Gene3D" id="3.30.1490.20">
    <property type="entry name" value="ATP-grasp fold, A domain"/>
    <property type="match status" value="1"/>
</dbReference>
<accession>A0ABY7J2X1</accession>